<dbReference type="EMBL" id="SPDV01000002">
    <property type="protein sequence ID" value="TFI59969.1"/>
    <property type="molecule type" value="Genomic_DNA"/>
</dbReference>
<gene>
    <name evidence="1" type="ORF">E2493_01580</name>
</gene>
<dbReference type="OrthoDB" id="9807742at2"/>
<dbReference type="PANTHER" id="PTHR43611:SF3">
    <property type="entry name" value="FLAVIN MONONUCLEOTIDE HYDROLASE 1, CHLOROPLATIC"/>
    <property type="match status" value="1"/>
</dbReference>
<dbReference type="RefSeq" id="WP_135083042.1">
    <property type="nucleotide sequence ID" value="NZ_SPDV01000002.1"/>
</dbReference>
<name>A0A4Y8ZYE0_9SPHN</name>
<dbReference type="InterPro" id="IPR023214">
    <property type="entry name" value="HAD_sf"/>
</dbReference>
<dbReference type="CDD" id="cd02603">
    <property type="entry name" value="HAD_sEH-N_like"/>
    <property type="match status" value="1"/>
</dbReference>
<evidence type="ECO:0000313" key="1">
    <source>
        <dbReference type="EMBL" id="TFI59969.1"/>
    </source>
</evidence>
<proteinExistence type="predicted"/>
<accession>A0A4Y8ZYE0</accession>
<comment type="caution">
    <text evidence="1">The sequence shown here is derived from an EMBL/GenBank/DDBJ whole genome shotgun (WGS) entry which is preliminary data.</text>
</comment>
<dbReference type="Pfam" id="PF00702">
    <property type="entry name" value="Hydrolase"/>
    <property type="match status" value="1"/>
</dbReference>
<dbReference type="SFLD" id="SFLDS00003">
    <property type="entry name" value="Haloacid_Dehalogenase"/>
    <property type="match status" value="1"/>
</dbReference>
<keyword evidence="2" id="KW-1185">Reference proteome</keyword>
<dbReference type="InterPro" id="IPR006439">
    <property type="entry name" value="HAD-SF_hydro_IA"/>
</dbReference>
<dbReference type="AlphaFoldDB" id="A0A4Y8ZYE0"/>
<organism evidence="1 2">
    <name type="scientific">Sphingomonas parva</name>
    <dbReference type="NCBI Taxonomy" id="2555898"/>
    <lineage>
        <taxon>Bacteria</taxon>
        <taxon>Pseudomonadati</taxon>
        <taxon>Pseudomonadota</taxon>
        <taxon>Alphaproteobacteria</taxon>
        <taxon>Sphingomonadales</taxon>
        <taxon>Sphingomonadaceae</taxon>
        <taxon>Sphingomonas</taxon>
    </lineage>
</organism>
<dbReference type="InterPro" id="IPR036412">
    <property type="entry name" value="HAD-like_sf"/>
</dbReference>
<reference evidence="1 2" key="1">
    <citation type="submission" date="2019-03" db="EMBL/GenBank/DDBJ databases">
        <title>Genome sequence of Sphingomonas sp. 17J27-24.</title>
        <authorList>
            <person name="Kim M."/>
            <person name="Maeng S."/>
            <person name="Sathiyaraj S."/>
        </authorList>
    </citation>
    <scope>NUCLEOTIDE SEQUENCE [LARGE SCALE GENOMIC DNA]</scope>
    <source>
        <strain evidence="1 2">17J27-24</strain>
    </source>
</reference>
<dbReference type="Gene3D" id="3.40.50.1000">
    <property type="entry name" value="HAD superfamily/HAD-like"/>
    <property type="match status" value="1"/>
</dbReference>
<dbReference type="Proteomes" id="UP000298213">
    <property type="component" value="Unassembled WGS sequence"/>
</dbReference>
<dbReference type="SFLD" id="SFLDG01129">
    <property type="entry name" value="C1.5:_HAD__Beta-PGM__Phosphata"/>
    <property type="match status" value="1"/>
</dbReference>
<dbReference type="NCBIfam" id="TIGR01509">
    <property type="entry name" value="HAD-SF-IA-v3"/>
    <property type="match status" value="1"/>
</dbReference>
<protein>
    <submittedName>
        <fullName evidence="1">HAD family phosphatase</fullName>
    </submittedName>
</protein>
<evidence type="ECO:0000313" key="2">
    <source>
        <dbReference type="Proteomes" id="UP000298213"/>
    </source>
</evidence>
<dbReference type="PANTHER" id="PTHR43611">
    <property type="entry name" value="ALPHA-D-GLUCOSE 1-PHOSPHATE PHOSPHATASE"/>
    <property type="match status" value="1"/>
</dbReference>
<sequence length="211" mass="23769">MTLPDAQPVDRPTAVVFDVGNVLYGWDPESFLARQLPEDEARLRFIEDVGLWEWHDSLDGGRDFAEAAADLSGRFPEYAHLISAWGDRFGETITDPIPGVHALVEALDARGVPLFAITNFSGDFWPPFRAREEAFFGRFRDIVVSGTEKMMKPDPAIYYLALDRFGLRPDQALFVDDRVINVEGARAVGMRAHLFTDADDLRRRLEAEALL</sequence>
<dbReference type="SUPFAM" id="SSF56784">
    <property type="entry name" value="HAD-like"/>
    <property type="match status" value="1"/>
</dbReference>